<dbReference type="InterPro" id="IPR050272">
    <property type="entry name" value="Isochorismatase-like_hydrls"/>
</dbReference>
<dbReference type="Proteomes" id="UP000655037">
    <property type="component" value="Unassembled WGS sequence"/>
</dbReference>
<dbReference type="GO" id="GO:0016787">
    <property type="term" value="F:hydrolase activity"/>
    <property type="evidence" value="ECO:0007669"/>
    <property type="project" value="UniProtKB-KW"/>
</dbReference>
<dbReference type="InterPro" id="IPR036380">
    <property type="entry name" value="Isochorismatase-like_sf"/>
</dbReference>
<comment type="caution">
    <text evidence="3">The sequence shown here is derived from an EMBL/GenBank/DDBJ whole genome shotgun (WGS) entry which is preliminary data.</text>
</comment>
<dbReference type="InterPro" id="IPR000868">
    <property type="entry name" value="Isochorismatase-like_dom"/>
</dbReference>
<dbReference type="SUPFAM" id="SSF52499">
    <property type="entry name" value="Isochorismatase-like hydrolases"/>
    <property type="match status" value="1"/>
</dbReference>
<dbReference type="PANTHER" id="PTHR43540">
    <property type="entry name" value="PEROXYUREIDOACRYLATE/UREIDOACRYLATE AMIDOHYDROLASE-RELATED"/>
    <property type="match status" value="1"/>
</dbReference>
<dbReference type="EMBL" id="JACXXJ020000005">
    <property type="protein sequence ID" value="MBF2716837.1"/>
    <property type="molecule type" value="Genomic_DNA"/>
</dbReference>
<evidence type="ECO:0000256" key="1">
    <source>
        <dbReference type="ARBA" id="ARBA00022801"/>
    </source>
</evidence>
<proteinExistence type="predicted"/>
<evidence type="ECO:0000259" key="2">
    <source>
        <dbReference type="Pfam" id="PF00857"/>
    </source>
</evidence>
<evidence type="ECO:0000313" key="3">
    <source>
        <dbReference type="EMBL" id="MBF2716837.1"/>
    </source>
</evidence>
<evidence type="ECO:0000313" key="4">
    <source>
        <dbReference type="Proteomes" id="UP000655037"/>
    </source>
</evidence>
<organism evidence="3 4">
    <name type="scientific">Agrobacterium vitis</name>
    <name type="common">Rhizobium vitis</name>
    <dbReference type="NCBI Taxonomy" id="373"/>
    <lineage>
        <taxon>Bacteria</taxon>
        <taxon>Pseudomonadati</taxon>
        <taxon>Pseudomonadota</taxon>
        <taxon>Alphaproteobacteria</taxon>
        <taxon>Hyphomicrobiales</taxon>
        <taxon>Rhizobiaceae</taxon>
        <taxon>Rhizobium/Agrobacterium group</taxon>
        <taxon>Agrobacterium</taxon>
    </lineage>
</organism>
<gene>
    <name evidence="3" type="ORF">IEI95_021735</name>
</gene>
<dbReference type="Pfam" id="PF00857">
    <property type="entry name" value="Isochorismatase"/>
    <property type="match status" value="1"/>
</dbReference>
<keyword evidence="1" id="KW-0378">Hydrolase</keyword>
<dbReference type="AlphaFoldDB" id="A0AAE2URD0"/>
<protein>
    <submittedName>
        <fullName evidence="3">Isochorismatase family protein</fullName>
    </submittedName>
</protein>
<name>A0AAE2URD0_AGRVI</name>
<accession>A0AAE2URD0</accession>
<reference evidence="3" key="1">
    <citation type="submission" date="2020-11" db="EMBL/GenBank/DDBJ databases">
        <title>Agrobacterium vitis strain K377 genome.</title>
        <authorList>
            <person name="Xi H."/>
        </authorList>
    </citation>
    <scope>NUCLEOTIDE SEQUENCE</scope>
    <source>
        <strain evidence="3">K377</strain>
    </source>
</reference>
<dbReference type="Gene3D" id="3.40.50.850">
    <property type="entry name" value="Isochorismatase-like"/>
    <property type="match status" value="1"/>
</dbReference>
<dbReference type="PANTHER" id="PTHR43540:SF1">
    <property type="entry name" value="ISOCHORISMATASE HYDROLASE"/>
    <property type="match status" value="1"/>
</dbReference>
<feature type="domain" description="Isochorismatase-like" evidence="2">
    <location>
        <begin position="4"/>
        <end position="156"/>
    </location>
</feature>
<sequence length="182" mass="19648">MKQALVIVDMQMYLQDRLDGGRDHVNGDAIVKIAALAAKFRKDSETVIHVHHGDPDPASPMHPGAPAQRLMPGVEPLCGEPVFVKSTSSPFASTDMENYLRDNHIETLVVTGAVAGYCVNTTVRVGSDLGFTIIVVRDAVMGFDLPDENLSARAIFDVTMAHLKSDFANVVDSSEIMAPLSE</sequence>
<dbReference type="RefSeq" id="WP_156533980.1">
    <property type="nucleotide sequence ID" value="NZ_JACXXJ020000005.1"/>
</dbReference>